<dbReference type="EMBL" id="VIGI01000009">
    <property type="protein sequence ID" value="KAB8296424.1"/>
    <property type="molecule type" value="Genomic_DNA"/>
</dbReference>
<gene>
    <name evidence="1" type="ORF">EYC80_009168</name>
</gene>
<evidence type="ECO:0000313" key="2">
    <source>
        <dbReference type="Proteomes" id="UP000326757"/>
    </source>
</evidence>
<evidence type="ECO:0000313" key="1">
    <source>
        <dbReference type="EMBL" id="KAB8296424.1"/>
    </source>
</evidence>
<keyword evidence="2" id="KW-1185">Reference proteome</keyword>
<dbReference type="AlphaFoldDB" id="A0A5N6K302"/>
<accession>A0A5N6K302</accession>
<organism evidence="1 2">
    <name type="scientific">Monilinia laxa</name>
    <name type="common">Brown rot fungus</name>
    <name type="synonym">Sclerotinia laxa</name>
    <dbReference type="NCBI Taxonomy" id="61186"/>
    <lineage>
        <taxon>Eukaryota</taxon>
        <taxon>Fungi</taxon>
        <taxon>Dikarya</taxon>
        <taxon>Ascomycota</taxon>
        <taxon>Pezizomycotina</taxon>
        <taxon>Leotiomycetes</taxon>
        <taxon>Helotiales</taxon>
        <taxon>Sclerotiniaceae</taxon>
        <taxon>Monilinia</taxon>
    </lineage>
</organism>
<sequence length="133" mass="14999">MEFVSLCKWRRNFWKVIEEEVRGTLGFWTFGTLLSGPTVFSYPDESEDEEKKEEKNAEDNAIKALKWYFGGFLGTGTVESEGLGEGVLLAVAVVDTVVPTVFFWSKNEVTIEPDIVNMDSLRDDFLKDAASDD</sequence>
<proteinExistence type="predicted"/>
<comment type="caution">
    <text evidence="1">The sequence shown here is derived from an EMBL/GenBank/DDBJ whole genome shotgun (WGS) entry which is preliminary data.</text>
</comment>
<dbReference type="Proteomes" id="UP000326757">
    <property type="component" value="Unassembled WGS sequence"/>
</dbReference>
<reference evidence="1 2" key="1">
    <citation type="submission" date="2019-06" db="EMBL/GenBank/DDBJ databases">
        <title>Genome Sequence of the Brown Rot Fungal Pathogen Monilinia laxa.</title>
        <authorList>
            <person name="De Miccolis Angelini R.M."/>
            <person name="Landi L."/>
            <person name="Abate D."/>
            <person name="Pollastro S."/>
            <person name="Romanazzi G."/>
            <person name="Faretra F."/>
        </authorList>
    </citation>
    <scope>NUCLEOTIDE SEQUENCE [LARGE SCALE GENOMIC DNA]</scope>
    <source>
        <strain evidence="1 2">Mlax316</strain>
    </source>
</reference>
<protein>
    <submittedName>
        <fullName evidence="1">Uncharacterized protein</fullName>
    </submittedName>
</protein>
<name>A0A5N6K302_MONLA</name>